<dbReference type="PIRSF" id="PIRSF004749">
    <property type="entry name" value="Pep_def"/>
    <property type="match status" value="1"/>
</dbReference>
<comment type="catalytic activity">
    <reaction evidence="2">
        <text>N-terminal N-formyl-L-methionyl-[peptide] + H2O = N-terminal L-methionyl-[peptide] + formate</text>
        <dbReference type="Rhea" id="RHEA:24420"/>
        <dbReference type="Rhea" id="RHEA-COMP:10639"/>
        <dbReference type="Rhea" id="RHEA-COMP:10640"/>
        <dbReference type="ChEBI" id="CHEBI:15377"/>
        <dbReference type="ChEBI" id="CHEBI:15740"/>
        <dbReference type="ChEBI" id="CHEBI:49298"/>
        <dbReference type="ChEBI" id="CHEBI:64731"/>
        <dbReference type="EC" id="3.5.1.88"/>
    </reaction>
</comment>
<dbReference type="PANTHER" id="PTHR10458">
    <property type="entry name" value="PEPTIDE DEFORMYLASE"/>
    <property type="match status" value="1"/>
</dbReference>
<dbReference type="CDD" id="cd00487">
    <property type="entry name" value="Pep_deformylase"/>
    <property type="match status" value="1"/>
</dbReference>
<accession>A0A2T4CYN9</accession>
<comment type="similarity">
    <text evidence="1 2">Belongs to the polypeptide deformylase family.</text>
</comment>
<dbReference type="EC" id="3.5.1.88" evidence="2"/>
<keyword evidence="2" id="KW-0479">Metal-binding</keyword>
<dbReference type="NCBIfam" id="TIGR00079">
    <property type="entry name" value="pept_deformyl"/>
    <property type="match status" value="1"/>
</dbReference>
<feature type="active site" evidence="2">
    <location>
        <position position="144"/>
    </location>
</feature>
<feature type="binding site" evidence="2">
    <location>
        <position position="143"/>
    </location>
    <ligand>
        <name>Fe cation</name>
        <dbReference type="ChEBI" id="CHEBI:24875"/>
    </ligand>
</feature>
<dbReference type="Pfam" id="PF01327">
    <property type="entry name" value="Pep_deformylase"/>
    <property type="match status" value="1"/>
</dbReference>
<dbReference type="GO" id="GO:0006412">
    <property type="term" value="P:translation"/>
    <property type="evidence" value="ECO:0007669"/>
    <property type="project" value="UniProtKB-UniRule"/>
</dbReference>
<dbReference type="InterPro" id="IPR036821">
    <property type="entry name" value="Peptide_deformylase_sf"/>
</dbReference>
<feature type="binding site" evidence="2">
    <location>
        <position position="147"/>
    </location>
    <ligand>
        <name>Fe cation</name>
        <dbReference type="ChEBI" id="CHEBI:24875"/>
    </ligand>
</feature>
<name>A0A2T4CYN9_9GAMM</name>
<dbReference type="SUPFAM" id="SSF56420">
    <property type="entry name" value="Peptide deformylase"/>
    <property type="match status" value="1"/>
</dbReference>
<gene>
    <name evidence="2 3" type="primary">def</name>
    <name evidence="3" type="ORF">C9940_01535</name>
</gene>
<comment type="function">
    <text evidence="2">Removes the formyl group from the N-terminal Met of newly synthesized proteins. Requires at least a dipeptide for an efficient rate of reaction. N-terminal L-methionine is a prerequisite for activity but the enzyme has broad specificity at other positions.</text>
</comment>
<dbReference type="EMBL" id="PYVN01000009">
    <property type="protein sequence ID" value="PTB86632.1"/>
    <property type="molecule type" value="Genomic_DNA"/>
</dbReference>
<protein>
    <recommendedName>
        <fullName evidence="2">Peptide deformylase</fullName>
        <shortName evidence="2">PDF</shortName>
        <ecNumber evidence="2">3.5.1.88</ecNumber>
    </recommendedName>
    <alternativeName>
        <fullName evidence="2">Polypeptide deformylase</fullName>
    </alternativeName>
</protein>
<dbReference type="NCBIfam" id="NF001159">
    <property type="entry name" value="PRK00150.1-3"/>
    <property type="match status" value="1"/>
</dbReference>
<keyword evidence="2" id="KW-0408">Iron</keyword>
<sequence length="187" mass="21461">MNTSFNILELGQDDLRRIAPPVSEINDPVLQQKIDDLITFVQQRGGMGIAATQVGINQRFFIMSSHPNERYPYAPEMPATCVINPEIVWHSAHTEKDWEGCLSVPGLRALVPRYQQIQVRYWLRDATQVETTYEGFMARLFQHELDHLDGKVFVDRVESTMEMMTESSWRSMLAEKSKGRDNNGTTV</sequence>
<feature type="binding site" evidence="2">
    <location>
        <position position="101"/>
    </location>
    <ligand>
        <name>Fe cation</name>
        <dbReference type="ChEBI" id="CHEBI:24875"/>
    </ligand>
</feature>
<comment type="caution">
    <text evidence="3">The sequence shown here is derived from an EMBL/GenBank/DDBJ whole genome shotgun (WGS) entry which is preliminary data.</text>
</comment>
<keyword evidence="2" id="KW-0648">Protein biosynthesis</keyword>
<dbReference type="HAMAP" id="MF_00163">
    <property type="entry name" value="Pep_deformylase"/>
    <property type="match status" value="1"/>
</dbReference>
<dbReference type="Gene3D" id="3.90.45.10">
    <property type="entry name" value="Peptide deformylase"/>
    <property type="match status" value="1"/>
</dbReference>
<dbReference type="AlphaFoldDB" id="A0A2T4CYN9"/>
<organism evidence="3">
    <name type="scientific">Pseudidiomarina aestuarii</name>
    <dbReference type="NCBI Taxonomy" id="624146"/>
    <lineage>
        <taxon>Bacteria</taxon>
        <taxon>Pseudomonadati</taxon>
        <taxon>Pseudomonadota</taxon>
        <taxon>Gammaproteobacteria</taxon>
        <taxon>Alteromonadales</taxon>
        <taxon>Idiomarinaceae</taxon>
        <taxon>Pseudidiomarina</taxon>
    </lineage>
</organism>
<evidence type="ECO:0000256" key="1">
    <source>
        <dbReference type="ARBA" id="ARBA00010759"/>
    </source>
</evidence>
<dbReference type="PANTHER" id="PTHR10458:SF22">
    <property type="entry name" value="PEPTIDE DEFORMYLASE"/>
    <property type="match status" value="1"/>
</dbReference>
<comment type="cofactor">
    <cofactor evidence="2">
        <name>Fe(2+)</name>
        <dbReference type="ChEBI" id="CHEBI:29033"/>
    </cofactor>
    <text evidence="2">Binds 1 Fe(2+) ion.</text>
</comment>
<dbReference type="InterPro" id="IPR023635">
    <property type="entry name" value="Peptide_deformylase"/>
</dbReference>
<proteinExistence type="inferred from homology"/>
<dbReference type="GO" id="GO:0046872">
    <property type="term" value="F:metal ion binding"/>
    <property type="evidence" value="ECO:0007669"/>
    <property type="project" value="UniProtKB-KW"/>
</dbReference>
<reference evidence="3" key="1">
    <citation type="submission" date="2018-03" db="EMBL/GenBank/DDBJ databases">
        <title>Cross-interface Injection: A General Nanoliter Liquid Handling Method Applied to Single Cells Genome Amplification Automated Nanoliter Liquid Handling Applied to Single Cell Multiple Displacement Amplification.</title>
        <authorList>
            <person name="Yun J."/>
            <person name="Xu P."/>
            <person name="Xu J."/>
            <person name="Dai X."/>
            <person name="Wang Y."/>
            <person name="Zheng X."/>
            <person name="Cao C."/>
            <person name="Yi Q."/>
            <person name="Zhu Y."/>
            <person name="Wang L."/>
            <person name="Dong Z."/>
            <person name="Huang Y."/>
            <person name="Huang L."/>
            <person name="Du W."/>
        </authorList>
    </citation>
    <scope>NUCLEOTIDE SEQUENCE [LARGE SCALE GENOMIC DNA]</scope>
    <source>
        <strain evidence="3">Z-D3-2</strain>
    </source>
</reference>
<evidence type="ECO:0000256" key="2">
    <source>
        <dbReference type="HAMAP-Rule" id="MF_00163"/>
    </source>
</evidence>
<keyword evidence="2" id="KW-0378">Hydrolase</keyword>
<evidence type="ECO:0000313" key="3">
    <source>
        <dbReference type="EMBL" id="PTB86632.1"/>
    </source>
</evidence>
<dbReference type="PRINTS" id="PR01576">
    <property type="entry name" value="PDEFORMYLASE"/>
</dbReference>
<dbReference type="GO" id="GO:0042586">
    <property type="term" value="F:peptide deformylase activity"/>
    <property type="evidence" value="ECO:0007669"/>
    <property type="project" value="UniProtKB-UniRule"/>
</dbReference>